<keyword evidence="5" id="KW-0949">S-adenosyl-L-methionine</keyword>
<dbReference type="GO" id="GO:0008168">
    <property type="term" value="F:methyltransferase activity"/>
    <property type="evidence" value="ECO:0007669"/>
    <property type="project" value="UniProtKB-KW"/>
</dbReference>
<keyword evidence="7" id="KW-0274">FAD</keyword>
<feature type="domain" description="FAD dependent oxidoreductase" evidence="10">
    <location>
        <begin position="4"/>
        <end position="326"/>
    </location>
</feature>
<dbReference type="GO" id="GO:0005737">
    <property type="term" value="C:cytoplasm"/>
    <property type="evidence" value="ECO:0007669"/>
    <property type="project" value="TreeGrafter"/>
</dbReference>
<dbReference type="GO" id="GO:0016491">
    <property type="term" value="F:oxidoreductase activity"/>
    <property type="evidence" value="ECO:0007669"/>
    <property type="project" value="UniProtKB-KW"/>
</dbReference>
<evidence type="ECO:0000256" key="6">
    <source>
        <dbReference type="ARBA" id="ARBA00022694"/>
    </source>
</evidence>
<keyword evidence="9" id="KW-0511">Multifunctional enzyme</keyword>
<keyword evidence="2" id="KW-0489">Methyltransferase</keyword>
<keyword evidence="12" id="KW-1185">Reference proteome</keyword>
<dbReference type="GO" id="GO:0008033">
    <property type="term" value="P:tRNA processing"/>
    <property type="evidence" value="ECO:0007669"/>
    <property type="project" value="UniProtKB-KW"/>
</dbReference>
<comment type="caution">
    <text evidence="11">The sequence shown here is derived from an EMBL/GenBank/DDBJ whole genome shotgun (WGS) entry which is preliminary data.</text>
</comment>
<keyword evidence="1" id="KW-0963">Cytoplasm</keyword>
<dbReference type="Pfam" id="PF01266">
    <property type="entry name" value="DAO"/>
    <property type="match status" value="1"/>
</dbReference>
<dbReference type="InterPro" id="IPR036188">
    <property type="entry name" value="FAD/NAD-bd_sf"/>
</dbReference>
<dbReference type="GO" id="GO:0032259">
    <property type="term" value="P:methylation"/>
    <property type="evidence" value="ECO:0007669"/>
    <property type="project" value="UniProtKB-KW"/>
</dbReference>
<dbReference type="RefSeq" id="WP_105042469.1">
    <property type="nucleotide sequence ID" value="NZ_MQWA01000001.1"/>
</dbReference>
<dbReference type="Gene3D" id="3.50.50.60">
    <property type="entry name" value="FAD/NAD(P)-binding domain"/>
    <property type="match status" value="1"/>
</dbReference>
<dbReference type="SUPFAM" id="SSF51905">
    <property type="entry name" value="FAD/NAD(P)-binding domain"/>
    <property type="match status" value="1"/>
</dbReference>
<dbReference type="AlphaFoldDB" id="A0A2S7TYZ5"/>
<evidence type="ECO:0000256" key="1">
    <source>
        <dbReference type="ARBA" id="ARBA00022490"/>
    </source>
</evidence>
<accession>A0A2S7TYZ5</accession>
<evidence type="ECO:0000256" key="8">
    <source>
        <dbReference type="ARBA" id="ARBA00023002"/>
    </source>
</evidence>
<dbReference type="OrthoDB" id="214253at2"/>
<evidence type="ECO:0000313" key="12">
    <source>
        <dbReference type="Proteomes" id="UP000239907"/>
    </source>
</evidence>
<evidence type="ECO:0000259" key="10">
    <source>
        <dbReference type="Pfam" id="PF01266"/>
    </source>
</evidence>
<keyword evidence="3" id="KW-0285">Flavoprotein</keyword>
<dbReference type="Proteomes" id="UP000239907">
    <property type="component" value="Unassembled WGS sequence"/>
</dbReference>
<reference evidence="11 12" key="1">
    <citation type="submission" date="2016-12" db="EMBL/GenBank/DDBJ databases">
        <title>Study of bacterial adaptation to deep sea.</title>
        <authorList>
            <person name="Song J."/>
            <person name="Yoshizawa S."/>
            <person name="Kogure K."/>
        </authorList>
    </citation>
    <scope>NUCLEOTIDE SEQUENCE [LARGE SCALE GENOMIC DNA]</scope>
    <source>
        <strain evidence="11 12">SAORIC-165</strain>
    </source>
</reference>
<name>A0A2S7TYZ5_9BACT</name>
<keyword evidence="4" id="KW-0808">Transferase</keyword>
<evidence type="ECO:0000256" key="2">
    <source>
        <dbReference type="ARBA" id="ARBA00022603"/>
    </source>
</evidence>
<keyword evidence="6" id="KW-0819">tRNA processing</keyword>
<organism evidence="11 12">
    <name type="scientific">Rubritalea profundi</name>
    <dbReference type="NCBI Taxonomy" id="1658618"/>
    <lineage>
        <taxon>Bacteria</taxon>
        <taxon>Pseudomonadati</taxon>
        <taxon>Verrucomicrobiota</taxon>
        <taxon>Verrucomicrobiia</taxon>
        <taxon>Verrucomicrobiales</taxon>
        <taxon>Rubritaleaceae</taxon>
        <taxon>Rubritalea</taxon>
    </lineage>
</organism>
<evidence type="ECO:0000256" key="4">
    <source>
        <dbReference type="ARBA" id="ARBA00022679"/>
    </source>
</evidence>
<dbReference type="PANTHER" id="PTHR13847">
    <property type="entry name" value="SARCOSINE DEHYDROGENASE-RELATED"/>
    <property type="match status" value="1"/>
</dbReference>
<dbReference type="EMBL" id="MQWA01000001">
    <property type="protein sequence ID" value="PQJ27975.1"/>
    <property type="molecule type" value="Genomic_DNA"/>
</dbReference>
<sequence length="347" mass="37823">MEVDFIIVGQGLAGSALAMALIRRGKSVAVVDSNDPSAASRVAAGLVTTLAGKGMNPAWRQSEYLPEAMDYYRTLEQETGIQLFYPHPVLRLFADAKEAAKFSCKAESVSEWVAKDVVEIPPNQLHAEFGGFEMAHGGRLDTLAYLRVVREKIEAEGVYLEQAFDETSLELSEQGVCWNGISAQKIILCQGYAGLATGRFSQLKHRSAKGEMLTVRVDQLGSDRILSRNSWMVPLGDGLWRAGATYEWDDLSTNPTKQGRAEVEQKVADLTSLPFEVVGHAAGVRPIIHRSQPVIGLDPSCPQLGFFNGLGSKGVITAPSVAEHFTSYLLGESDLDPELSLERVERV</sequence>
<evidence type="ECO:0000256" key="5">
    <source>
        <dbReference type="ARBA" id="ARBA00022691"/>
    </source>
</evidence>
<keyword evidence="8" id="KW-0560">Oxidoreductase</keyword>
<proteinExistence type="predicted"/>
<evidence type="ECO:0000256" key="7">
    <source>
        <dbReference type="ARBA" id="ARBA00022827"/>
    </source>
</evidence>
<dbReference type="PANTHER" id="PTHR13847:SF283">
    <property type="entry name" value="TRNA 5-METHYLAMINOMETHYL-2-THIOURIDINE BIOSYNTHESIS BIFUNCTIONAL PROTEIN MNMC"/>
    <property type="match status" value="1"/>
</dbReference>
<dbReference type="SUPFAM" id="SSF54373">
    <property type="entry name" value="FAD-linked reductases, C-terminal domain"/>
    <property type="match status" value="1"/>
</dbReference>
<gene>
    <name evidence="11" type="ORF">BSZ32_05310</name>
</gene>
<evidence type="ECO:0000256" key="3">
    <source>
        <dbReference type="ARBA" id="ARBA00022630"/>
    </source>
</evidence>
<dbReference type="InterPro" id="IPR006076">
    <property type="entry name" value="FAD-dep_OxRdtase"/>
</dbReference>
<protein>
    <recommendedName>
        <fullName evidence="10">FAD dependent oxidoreductase domain-containing protein</fullName>
    </recommendedName>
</protein>
<evidence type="ECO:0000313" key="11">
    <source>
        <dbReference type="EMBL" id="PQJ27975.1"/>
    </source>
</evidence>
<evidence type="ECO:0000256" key="9">
    <source>
        <dbReference type="ARBA" id="ARBA00023268"/>
    </source>
</evidence>
<dbReference type="Gene3D" id="3.30.9.10">
    <property type="entry name" value="D-Amino Acid Oxidase, subunit A, domain 2"/>
    <property type="match status" value="1"/>
</dbReference>